<dbReference type="Proteomes" id="UP001233999">
    <property type="component" value="Unassembled WGS sequence"/>
</dbReference>
<evidence type="ECO:0000313" key="2">
    <source>
        <dbReference type="EMBL" id="KAJ9576059.1"/>
    </source>
</evidence>
<keyword evidence="3" id="KW-1185">Reference proteome</keyword>
<dbReference type="EMBL" id="JASPKZ010009809">
    <property type="protein sequence ID" value="KAJ9576059.1"/>
    <property type="molecule type" value="Genomic_DNA"/>
</dbReference>
<reference evidence="2" key="1">
    <citation type="journal article" date="2023" name="IScience">
        <title>Live-bearing cockroach genome reveals convergent evolutionary mechanisms linked to viviparity in insects and beyond.</title>
        <authorList>
            <person name="Fouks B."/>
            <person name="Harrison M.C."/>
            <person name="Mikhailova A.A."/>
            <person name="Marchal E."/>
            <person name="English S."/>
            <person name="Carruthers M."/>
            <person name="Jennings E.C."/>
            <person name="Chiamaka E.L."/>
            <person name="Frigard R.A."/>
            <person name="Pippel M."/>
            <person name="Attardo G.M."/>
            <person name="Benoit J.B."/>
            <person name="Bornberg-Bauer E."/>
            <person name="Tobe S.S."/>
        </authorList>
    </citation>
    <scope>NUCLEOTIDE SEQUENCE</scope>
    <source>
        <strain evidence="2">Stay&amp;Tobe</strain>
    </source>
</reference>
<evidence type="ECO:0000256" key="1">
    <source>
        <dbReference type="SAM" id="Phobius"/>
    </source>
</evidence>
<comment type="caution">
    <text evidence="2">The sequence shown here is derived from an EMBL/GenBank/DDBJ whole genome shotgun (WGS) entry which is preliminary data.</text>
</comment>
<keyword evidence="1" id="KW-0472">Membrane</keyword>
<gene>
    <name evidence="2" type="ORF">L9F63_007024</name>
</gene>
<feature type="non-terminal residue" evidence="2">
    <location>
        <position position="1"/>
    </location>
</feature>
<reference evidence="2" key="2">
    <citation type="submission" date="2023-05" db="EMBL/GenBank/DDBJ databases">
        <authorList>
            <person name="Fouks B."/>
        </authorList>
    </citation>
    <scope>NUCLEOTIDE SEQUENCE</scope>
    <source>
        <strain evidence="2">Stay&amp;Tobe</strain>
        <tissue evidence="2">Testes</tissue>
    </source>
</reference>
<organism evidence="2 3">
    <name type="scientific">Diploptera punctata</name>
    <name type="common">Pacific beetle cockroach</name>
    <dbReference type="NCBI Taxonomy" id="6984"/>
    <lineage>
        <taxon>Eukaryota</taxon>
        <taxon>Metazoa</taxon>
        <taxon>Ecdysozoa</taxon>
        <taxon>Arthropoda</taxon>
        <taxon>Hexapoda</taxon>
        <taxon>Insecta</taxon>
        <taxon>Pterygota</taxon>
        <taxon>Neoptera</taxon>
        <taxon>Polyneoptera</taxon>
        <taxon>Dictyoptera</taxon>
        <taxon>Blattodea</taxon>
        <taxon>Blaberoidea</taxon>
        <taxon>Blaberidae</taxon>
        <taxon>Diplopterinae</taxon>
        <taxon>Diploptera</taxon>
    </lineage>
</organism>
<accession>A0AAD8E438</accession>
<evidence type="ECO:0000313" key="3">
    <source>
        <dbReference type="Proteomes" id="UP001233999"/>
    </source>
</evidence>
<sequence>LKNAILLLYSNCFECYVPHLLILYKSGCREAMLDMRCCHVSHSVMGVYYTRTEDIDYLNYYLIVVLLFVALFLQFFMPIFRTSSNHLLIHQVASLVV</sequence>
<keyword evidence="1" id="KW-1133">Transmembrane helix</keyword>
<name>A0AAD8E438_DIPPU</name>
<feature type="non-terminal residue" evidence="2">
    <location>
        <position position="97"/>
    </location>
</feature>
<feature type="transmembrane region" description="Helical" evidence="1">
    <location>
        <begin position="58"/>
        <end position="80"/>
    </location>
</feature>
<protein>
    <submittedName>
        <fullName evidence="2">Uncharacterized protein</fullName>
    </submittedName>
</protein>
<proteinExistence type="predicted"/>
<dbReference type="AlphaFoldDB" id="A0AAD8E438"/>
<keyword evidence="1" id="KW-0812">Transmembrane</keyword>